<organism evidence="1 2">
    <name type="scientific">Bacillus mycoides</name>
    <dbReference type="NCBI Taxonomy" id="1405"/>
    <lineage>
        <taxon>Bacteria</taxon>
        <taxon>Bacillati</taxon>
        <taxon>Bacillota</taxon>
        <taxon>Bacilli</taxon>
        <taxon>Bacillales</taxon>
        <taxon>Bacillaceae</taxon>
        <taxon>Bacillus</taxon>
        <taxon>Bacillus cereus group</taxon>
    </lineage>
</organism>
<sequence>MFHKLHVKDGKKLRGAKEAMIKEFVDNDPKCQFIVQQAELNKEFKERSWICGGIYDEKLLSFKT</sequence>
<reference evidence="1 2" key="1">
    <citation type="submission" date="2017-01" db="EMBL/GenBank/DDBJ databases">
        <title>Bacillus cereus isolates.</title>
        <authorList>
            <person name="Beno S.M."/>
        </authorList>
    </citation>
    <scope>NUCLEOTIDE SEQUENCE [LARGE SCALE GENOMIC DNA]</scope>
    <source>
        <strain evidence="1 2">FSL W7-1108</strain>
    </source>
</reference>
<accession>A0A1S9T2I5</accession>
<dbReference type="EMBL" id="MUAI01000033">
    <property type="protein sequence ID" value="OOR03861.1"/>
    <property type="molecule type" value="Genomic_DNA"/>
</dbReference>
<dbReference type="AlphaFoldDB" id="A0A1S9T2I5"/>
<protein>
    <submittedName>
        <fullName evidence="1">Uncharacterized protein</fullName>
    </submittedName>
</protein>
<evidence type="ECO:0000313" key="2">
    <source>
        <dbReference type="Proteomes" id="UP000190696"/>
    </source>
</evidence>
<name>A0A1S9T2I5_BACMY</name>
<dbReference type="Proteomes" id="UP000190696">
    <property type="component" value="Unassembled WGS sequence"/>
</dbReference>
<evidence type="ECO:0000313" key="1">
    <source>
        <dbReference type="EMBL" id="OOR03861.1"/>
    </source>
</evidence>
<comment type="caution">
    <text evidence="1">The sequence shown here is derived from an EMBL/GenBank/DDBJ whole genome shotgun (WGS) entry which is preliminary data.</text>
</comment>
<dbReference type="RefSeq" id="WP_078176983.1">
    <property type="nucleotide sequence ID" value="NZ_CP128129.1"/>
</dbReference>
<proteinExistence type="predicted"/>
<gene>
    <name evidence="1" type="ORF">BW900_25060</name>
</gene>